<dbReference type="SUPFAM" id="SSF53850">
    <property type="entry name" value="Periplasmic binding protein-like II"/>
    <property type="match status" value="1"/>
</dbReference>
<comment type="function">
    <text evidence="1">Responsible for the formation of the pyrimidine heterocycle in the thiamine biosynthesis pathway. Catalyzes the formation of hydroxymethylpyrimidine phosphate (HMP-P) from histidine and pyridoxal phosphate (PLP). The protein uses PLP and the active site histidine to form HMP-P, generating an inactive enzyme. The enzyme can only undergo a single turnover, which suggests it is a suicide enzyme.</text>
</comment>
<keyword evidence="7" id="KW-0663">Pyridoxal phosphate</keyword>
<dbReference type="AlphaFoldDB" id="A0A7K3LY15"/>
<keyword evidence="5" id="KW-0808">Transferase</keyword>
<keyword evidence="14" id="KW-1185">Reference proteome</keyword>
<dbReference type="PANTHER" id="PTHR31528:SF1">
    <property type="entry name" value="4-AMINO-5-HYDROXYMETHYL-2-METHYLPYRIMIDINE PHOSPHATE SYNTHASE THI11-RELATED"/>
    <property type="match status" value="1"/>
</dbReference>
<keyword evidence="8" id="KW-0784">Thiamine biosynthesis</keyword>
<dbReference type="Gene3D" id="3.40.190.10">
    <property type="entry name" value="Periplasmic binding protein-like II"/>
    <property type="match status" value="2"/>
</dbReference>
<evidence type="ECO:0000256" key="3">
    <source>
        <dbReference type="ARBA" id="ARBA00009406"/>
    </source>
</evidence>
<evidence type="ECO:0000256" key="10">
    <source>
        <dbReference type="ARBA" id="ARBA00033171"/>
    </source>
</evidence>
<evidence type="ECO:0000256" key="9">
    <source>
        <dbReference type="ARBA" id="ARBA00023004"/>
    </source>
</evidence>
<evidence type="ECO:0000313" key="13">
    <source>
        <dbReference type="EMBL" id="NDL55727.1"/>
    </source>
</evidence>
<comment type="caution">
    <text evidence="13">The sequence shown here is derived from an EMBL/GenBank/DDBJ whole genome shotgun (WGS) entry which is preliminary data.</text>
</comment>
<accession>A0A7K3LY15</accession>
<organism evidence="13 14">
    <name type="scientific">Phytoactinopolyspora mesophila</name>
    <dbReference type="NCBI Taxonomy" id="2650750"/>
    <lineage>
        <taxon>Bacteria</taxon>
        <taxon>Bacillati</taxon>
        <taxon>Actinomycetota</taxon>
        <taxon>Actinomycetes</taxon>
        <taxon>Jiangellales</taxon>
        <taxon>Jiangellaceae</taxon>
        <taxon>Phytoactinopolyspora</taxon>
    </lineage>
</organism>
<evidence type="ECO:0000256" key="2">
    <source>
        <dbReference type="ARBA" id="ARBA00004948"/>
    </source>
</evidence>
<evidence type="ECO:0000256" key="4">
    <source>
        <dbReference type="ARBA" id="ARBA00011738"/>
    </source>
</evidence>
<comment type="catalytic activity">
    <reaction evidence="11">
        <text>N(6)-(pyridoxal phosphate)-L-lysyl-[4-amino-5-hydroxymethyl-2-methylpyrimidine phosphate synthase] + L-histidyl-[4-amino-5-hydroxymethyl-2-methylpyrimidine phosphate synthase] + 2 Fe(3+) + 4 H2O = L-lysyl-[4-amino-5-hydroxymethyl-2-methylpyrimidine phosphate synthase] + (2S)-2-amino-5-hydroxy-4-oxopentanoyl-[4-amino-5-hydroxymethyl-2-methylpyrimidine phosphate synthase] + 4-amino-2-methyl-5-(phosphooxymethyl)pyrimidine + 3-oxopropanoate + 2 Fe(2+) + 2 H(+)</text>
        <dbReference type="Rhea" id="RHEA:65756"/>
        <dbReference type="Rhea" id="RHEA-COMP:16892"/>
        <dbReference type="Rhea" id="RHEA-COMP:16893"/>
        <dbReference type="Rhea" id="RHEA-COMP:16894"/>
        <dbReference type="Rhea" id="RHEA-COMP:16895"/>
        <dbReference type="ChEBI" id="CHEBI:15377"/>
        <dbReference type="ChEBI" id="CHEBI:15378"/>
        <dbReference type="ChEBI" id="CHEBI:29033"/>
        <dbReference type="ChEBI" id="CHEBI:29034"/>
        <dbReference type="ChEBI" id="CHEBI:29969"/>
        <dbReference type="ChEBI" id="CHEBI:29979"/>
        <dbReference type="ChEBI" id="CHEBI:33190"/>
        <dbReference type="ChEBI" id="CHEBI:58354"/>
        <dbReference type="ChEBI" id="CHEBI:143915"/>
        <dbReference type="ChEBI" id="CHEBI:157692"/>
    </reaction>
    <physiologicalReaction direction="left-to-right" evidence="11">
        <dbReference type="Rhea" id="RHEA:65757"/>
    </physiologicalReaction>
</comment>
<dbReference type="EMBL" id="WLZY01000001">
    <property type="protein sequence ID" value="NDL55727.1"/>
    <property type="molecule type" value="Genomic_DNA"/>
</dbReference>
<dbReference type="GO" id="GO:0009228">
    <property type="term" value="P:thiamine biosynthetic process"/>
    <property type="evidence" value="ECO:0007669"/>
    <property type="project" value="UniProtKB-KW"/>
</dbReference>
<dbReference type="GO" id="GO:0016740">
    <property type="term" value="F:transferase activity"/>
    <property type="evidence" value="ECO:0007669"/>
    <property type="project" value="UniProtKB-KW"/>
</dbReference>
<protein>
    <recommendedName>
        <fullName evidence="10">Thiamine pyrimidine synthase</fullName>
    </recommendedName>
</protein>
<keyword evidence="6" id="KW-0479">Metal-binding</keyword>
<evidence type="ECO:0000256" key="1">
    <source>
        <dbReference type="ARBA" id="ARBA00003469"/>
    </source>
</evidence>
<sequence length="360" mass="38420">MRNPNRASRRRVIAGATTSMAIAMITVACGIPGEGGDDDLRSITFAVTQAAWSSSYAPLAAADELGYFEDEGLTVEWVNFPGGATSATQLQQGAADVAIAAPEPVVIGHENEEFTAEYYAMLFRRSHFGVATFEGGAVQTAADLEDARVGVVSLASNGVYVAKAIAAEAGVDPESLQFIEIGAGPQAIAALGSDTVDALSTFDSQYQTMLNAGIEVEVLESDVVSTLNAGGLMALPERLEDEPELFAAIGRAVFKGVASCERDPEECVRLLWQFDPATKSAEVSDDEALANDLSILQRRMEGSYSLEPGASQWGSHEDGTWQVFLDYMVESGQIQGDVDADDLYTDELVDMMNDWDESDL</sequence>
<comment type="subunit">
    <text evidence="4">Homodimer.</text>
</comment>
<evidence type="ECO:0000313" key="14">
    <source>
        <dbReference type="Proteomes" id="UP000460435"/>
    </source>
</evidence>
<dbReference type="InterPro" id="IPR015168">
    <property type="entry name" value="SsuA/THI5"/>
</dbReference>
<evidence type="ECO:0000256" key="11">
    <source>
        <dbReference type="ARBA" id="ARBA00048179"/>
    </source>
</evidence>
<comment type="pathway">
    <text evidence="2">Cofactor biosynthesis; thiamine diphosphate biosynthesis.</text>
</comment>
<proteinExistence type="inferred from homology"/>
<name>A0A7K3LY15_9ACTN</name>
<comment type="similarity">
    <text evidence="3">Belongs to the NMT1/THI5 family.</text>
</comment>
<reference evidence="13 14" key="1">
    <citation type="submission" date="2019-11" db="EMBL/GenBank/DDBJ databases">
        <authorList>
            <person name="Li X.-J."/>
            <person name="Feng X.-M."/>
        </authorList>
    </citation>
    <scope>NUCLEOTIDE SEQUENCE [LARGE SCALE GENOMIC DNA]</scope>
    <source>
        <strain evidence="13 14">XMNu-373</strain>
    </source>
</reference>
<feature type="domain" description="SsuA/THI5-like" evidence="12">
    <location>
        <begin position="55"/>
        <end position="266"/>
    </location>
</feature>
<keyword evidence="9" id="KW-0408">Iron</keyword>
<evidence type="ECO:0000256" key="5">
    <source>
        <dbReference type="ARBA" id="ARBA00022679"/>
    </source>
</evidence>
<dbReference type="Proteomes" id="UP000460435">
    <property type="component" value="Unassembled WGS sequence"/>
</dbReference>
<evidence type="ECO:0000259" key="12">
    <source>
        <dbReference type="Pfam" id="PF09084"/>
    </source>
</evidence>
<dbReference type="PANTHER" id="PTHR31528">
    <property type="entry name" value="4-AMINO-5-HYDROXYMETHYL-2-METHYLPYRIMIDINE PHOSPHATE SYNTHASE THI11-RELATED"/>
    <property type="match status" value="1"/>
</dbReference>
<dbReference type="GO" id="GO:0046872">
    <property type="term" value="F:metal ion binding"/>
    <property type="evidence" value="ECO:0007669"/>
    <property type="project" value="UniProtKB-KW"/>
</dbReference>
<dbReference type="RefSeq" id="WP_162448411.1">
    <property type="nucleotide sequence ID" value="NZ_WLZY01000001.1"/>
</dbReference>
<dbReference type="InterPro" id="IPR027939">
    <property type="entry name" value="NMT1/THI5"/>
</dbReference>
<evidence type="ECO:0000256" key="6">
    <source>
        <dbReference type="ARBA" id="ARBA00022723"/>
    </source>
</evidence>
<evidence type="ECO:0000256" key="7">
    <source>
        <dbReference type="ARBA" id="ARBA00022898"/>
    </source>
</evidence>
<evidence type="ECO:0000256" key="8">
    <source>
        <dbReference type="ARBA" id="ARBA00022977"/>
    </source>
</evidence>
<dbReference type="PROSITE" id="PS51257">
    <property type="entry name" value="PROKAR_LIPOPROTEIN"/>
    <property type="match status" value="1"/>
</dbReference>
<dbReference type="Pfam" id="PF09084">
    <property type="entry name" value="NMT1"/>
    <property type="match status" value="1"/>
</dbReference>
<gene>
    <name evidence="13" type="ORF">F7O44_01440</name>
</gene>